<accession>A0A6A6ELH5</accession>
<sequence>PWPAVRPGRSLRSSMRPRSMELVSEWFNRCWTEDRMCRARESTLPTRVVYVGNESREPYLYETSREEALYTALSHCWGGTQDIHLTATTADLKDRMDSIPMAALPKTFADAVLLTRELGIKYIWIDSLCIIQNDAEDWARESARMAEVYQNAALTISADGAADGSKGLFQTTKIPLFEEISIPFQNPTGSGLIYARETTLETSGDHVHVIDHKKNDPLRHRGWALQEWLLSSRIAHFTTGELLCVTEQRH</sequence>
<evidence type="ECO:0000313" key="3">
    <source>
        <dbReference type="Proteomes" id="UP000800200"/>
    </source>
</evidence>
<organism evidence="2 3">
    <name type="scientific">Zopfia rhizophila CBS 207.26</name>
    <dbReference type="NCBI Taxonomy" id="1314779"/>
    <lineage>
        <taxon>Eukaryota</taxon>
        <taxon>Fungi</taxon>
        <taxon>Dikarya</taxon>
        <taxon>Ascomycota</taxon>
        <taxon>Pezizomycotina</taxon>
        <taxon>Dothideomycetes</taxon>
        <taxon>Dothideomycetes incertae sedis</taxon>
        <taxon>Zopfiaceae</taxon>
        <taxon>Zopfia</taxon>
    </lineage>
</organism>
<dbReference type="InterPro" id="IPR010730">
    <property type="entry name" value="HET"/>
</dbReference>
<feature type="domain" description="Heterokaryon incompatibility" evidence="1">
    <location>
        <begin position="70"/>
        <end position="227"/>
    </location>
</feature>
<dbReference type="PANTHER" id="PTHR33112:SF16">
    <property type="entry name" value="HETEROKARYON INCOMPATIBILITY DOMAIN-CONTAINING PROTEIN"/>
    <property type="match status" value="1"/>
</dbReference>
<proteinExistence type="predicted"/>
<feature type="non-terminal residue" evidence="2">
    <location>
        <position position="1"/>
    </location>
</feature>
<reference evidence="2" key="1">
    <citation type="journal article" date="2020" name="Stud. Mycol.">
        <title>101 Dothideomycetes genomes: a test case for predicting lifestyles and emergence of pathogens.</title>
        <authorList>
            <person name="Haridas S."/>
            <person name="Albert R."/>
            <person name="Binder M."/>
            <person name="Bloem J."/>
            <person name="Labutti K."/>
            <person name="Salamov A."/>
            <person name="Andreopoulos B."/>
            <person name="Baker S."/>
            <person name="Barry K."/>
            <person name="Bills G."/>
            <person name="Bluhm B."/>
            <person name="Cannon C."/>
            <person name="Castanera R."/>
            <person name="Culley D."/>
            <person name="Daum C."/>
            <person name="Ezra D."/>
            <person name="Gonzalez J."/>
            <person name="Henrissat B."/>
            <person name="Kuo A."/>
            <person name="Liang C."/>
            <person name="Lipzen A."/>
            <person name="Lutzoni F."/>
            <person name="Magnuson J."/>
            <person name="Mondo S."/>
            <person name="Nolan M."/>
            <person name="Ohm R."/>
            <person name="Pangilinan J."/>
            <person name="Park H.-J."/>
            <person name="Ramirez L."/>
            <person name="Alfaro M."/>
            <person name="Sun H."/>
            <person name="Tritt A."/>
            <person name="Yoshinaga Y."/>
            <person name="Zwiers L.-H."/>
            <person name="Turgeon B."/>
            <person name="Goodwin S."/>
            <person name="Spatafora J."/>
            <person name="Crous P."/>
            <person name="Grigoriev I."/>
        </authorList>
    </citation>
    <scope>NUCLEOTIDE SEQUENCE</scope>
    <source>
        <strain evidence="2">CBS 207.26</strain>
    </source>
</reference>
<dbReference type="Pfam" id="PF06985">
    <property type="entry name" value="HET"/>
    <property type="match status" value="1"/>
</dbReference>
<keyword evidence="3" id="KW-1185">Reference proteome</keyword>
<dbReference type="OrthoDB" id="2958217at2759"/>
<evidence type="ECO:0000259" key="1">
    <source>
        <dbReference type="Pfam" id="PF06985"/>
    </source>
</evidence>
<dbReference type="PANTHER" id="PTHR33112">
    <property type="entry name" value="DOMAIN PROTEIN, PUTATIVE-RELATED"/>
    <property type="match status" value="1"/>
</dbReference>
<protein>
    <submittedName>
        <fullName evidence="2">HET-domain-containing protein</fullName>
    </submittedName>
</protein>
<evidence type="ECO:0000313" key="2">
    <source>
        <dbReference type="EMBL" id="KAF2191802.1"/>
    </source>
</evidence>
<name>A0A6A6ELH5_9PEZI</name>
<gene>
    <name evidence="2" type="ORF">K469DRAFT_555684</name>
</gene>
<dbReference type="AlphaFoldDB" id="A0A6A6ELH5"/>
<dbReference type="EMBL" id="ML994616">
    <property type="protein sequence ID" value="KAF2191802.1"/>
    <property type="molecule type" value="Genomic_DNA"/>
</dbReference>
<dbReference type="Proteomes" id="UP000800200">
    <property type="component" value="Unassembled WGS sequence"/>
</dbReference>